<dbReference type="EMBL" id="JAACXV010014096">
    <property type="protein sequence ID" value="KAF7270415.1"/>
    <property type="molecule type" value="Genomic_DNA"/>
</dbReference>
<name>A0A834I382_RHYFE</name>
<sequence length="100" mass="11203">MLDLTVVINGGRKGQRGEGEEFNTVDNGFNEDESPDSIHCSNPSFVSYVEKKSQSLLDLHRFEQSSLDINPDGICHCSIASIVLYAVEKKIQGLLDLWRF</sequence>
<gene>
    <name evidence="1" type="ORF">GWI33_016610</name>
</gene>
<reference evidence="1" key="1">
    <citation type="submission" date="2020-08" db="EMBL/GenBank/DDBJ databases">
        <title>Genome sequencing and assembly of the red palm weevil Rhynchophorus ferrugineus.</title>
        <authorList>
            <person name="Dias G.B."/>
            <person name="Bergman C.M."/>
            <person name="Manee M."/>
        </authorList>
    </citation>
    <scope>NUCLEOTIDE SEQUENCE</scope>
    <source>
        <strain evidence="1">AA-2017</strain>
        <tissue evidence="1">Whole larva</tissue>
    </source>
</reference>
<protein>
    <submittedName>
        <fullName evidence="1">Uncharacterized protein</fullName>
    </submittedName>
</protein>
<accession>A0A834I382</accession>
<dbReference type="AlphaFoldDB" id="A0A834I382"/>
<dbReference type="Proteomes" id="UP000625711">
    <property type="component" value="Unassembled WGS sequence"/>
</dbReference>
<keyword evidence="2" id="KW-1185">Reference proteome</keyword>
<proteinExistence type="predicted"/>
<organism evidence="1 2">
    <name type="scientific">Rhynchophorus ferrugineus</name>
    <name type="common">Red palm weevil</name>
    <name type="synonym">Curculio ferrugineus</name>
    <dbReference type="NCBI Taxonomy" id="354439"/>
    <lineage>
        <taxon>Eukaryota</taxon>
        <taxon>Metazoa</taxon>
        <taxon>Ecdysozoa</taxon>
        <taxon>Arthropoda</taxon>
        <taxon>Hexapoda</taxon>
        <taxon>Insecta</taxon>
        <taxon>Pterygota</taxon>
        <taxon>Neoptera</taxon>
        <taxon>Endopterygota</taxon>
        <taxon>Coleoptera</taxon>
        <taxon>Polyphaga</taxon>
        <taxon>Cucujiformia</taxon>
        <taxon>Curculionidae</taxon>
        <taxon>Dryophthorinae</taxon>
        <taxon>Rhynchophorus</taxon>
    </lineage>
</organism>
<evidence type="ECO:0000313" key="2">
    <source>
        <dbReference type="Proteomes" id="UP000625711"/>
    </source>
</evidence>
<evidence type="ECO:0000313" key="1">
    <source>
        <dbReference type="EMBL" id="KAF7270415.1"/>
    </source>
</evidence>
<comment type="caution">
    <text evidence="1">The sequence shown here is derived from an EMBL/GenBank/DDBJ whole genome shotgun (WGS) entry which is preliminary data.</text>
</comment>